<keyword evidence="1" id="KW-0732">Signal</keyword>
<feature type="chain" id="PRO_5046720813" evidence="1">
    <location>
        <begin position="31"/>
        <end position="187"/>
    </location>
</feature>
<evidence type="ECO:0000259" key="2">
    <source>
        <dbReference type="Pfam" id="PF16036"/>
    </source>
</evidence>
<feature type="domain" description="Chalcone isomerase" evidence="2">
    <location>
        <begin position="56"/>
        <end position="183"/>
    </location>
</feature>
<keyword evidence="4" id="KW-1185">Reference proteome</keyword>
<name>A0ABY1P5H3_9RHOB</name>
<dbReference type="InterPro" id="IPR016087">
    <property type="entry name" value="Chalcone_isomerase"/>
</dbReference>
<comment type="caution">
    <text evidence="3">The sequence shown here is derived from an EMBL/GenBank/DDBJ whole genome shotgun (WGS) entry which is preliminary data.</text>
</comment>
<protein>
    <submittedName>
        <fullName evidence="3">Chalcone isomerase-like</fullName>
    </submittedName>
</protein>
<gene>
    <name evidence="3" type="ORF">SAMN06265373_105250</name>
</gene>
<dbReference type="Proteomes" id="UP001157961">
    <property type="component" value="Unassembled WGS sequence"/>
</dbReference>
<proteinExistence type="predicted"/>
<dbReference type="RefSeq" id="WP_283426656.1">
    <property type="nucleotide sequence ID" value="NZ_FXTY01000005.1"/>
</dbReference>
<dbReference type="Pfam" id="PF16036">
    <property type="entry name" value="Chalcone_3"/>
    <property type="match status" value="1"/>
</dbReference>
<evidence type="ECO:0000313" key="3">
    <source>
        <dbReference type="EMBL" id="SMP26478.1"/>
    </source>
</evidence>
<organism evidence="3 4">
    <name type="scientific">Shimia sagamensis</name>
    <dbReference type="NCBI Taxonomy" id="1566352"/>
    <lineage>
        <taxon>Bacteria</taxon>
        <taxon>Pseudomonadati</taxon>
        <taxon>Pseudomonadota</taxon>
        <taxon>Alphaproteobacteria</taxon>
        <taxon>Rhodobacterales</taxon>
        <taxon>Roseobacteraceae</taxon>
    </lineage>
</organism>
<reference evidence="3 4" key="1">
    <citation type="submission" date="2017-05" db="EMBL/GenBank/DDBJ databases">
        <authorList>
            <person name="Varghese N."/>
            <person name="Submissions S."/>
        </authorList>
    </citation>
    <scope>NUCLEOTIDE SEQUENCE [LARGE SCALE GENOMIC DNA]</scope>
    <source>
        <strain evidence="3 4">DSM 29734</strain>
    </source>
</reference>
<feature type="signal peptide" evidence="1">
    <location>
        <begin position="1"/>
        <end position="30"/>
    </location>
</feature>
<sequence>MHMRLPVRERVLMALLSGAVLLGWAANASANPATPAPEVRSLLGQPQELGAGQFRWLGFKVYEAQLFAPQGQGFDRNGAYALEIEYARKIKRKILLKASMDEMIRIEGERSDHGQIQQKLTACYRDIQPGDRIVASPNGGNVLKFWVNGQSTCTLQHNGIRDRYMAIWLSDKARDRGFAQQVLARQK</sequence>
<dbReference type="EMBL" id="FXTY01000005">
    <property type="protein sequence ID" value="SMP26478.1"/>
    <property type="molecule type" value="Genomic_DNA"/>
</dbReference>
<evidence type="ECO:0000313" key="4">
    <source>
        <dbReference type="Proteomes" id="UP001157961"/>
    </source>
</evidence>
<evidence type="ECO:0000256" key="1">
    <source>
        <dbReference type="SAM" id="SignalP"/>
    </source>
</evidence>
<accession>A0ABY1P5H3</accession>